<dbReference type="Gene3D" id="2.120.10.80">
    <property type="entry name" value="Kelch-type beta propeller"/>
    <property type="match status" value="1"/>
</dbReference>
<evidence type="ECO:0000313" key="4">
    <source>
        <dbReference type="Proteomes" id="UP001596456"/>
    </source>
</evidence>
<feature type="signal peptide" evidence="2">
    <location>
        <begin position="1"/>
        <end position="22"/>
    </location>
</feature>
<feature type="chain" id="PRO_5045850554" description="Right handed beta helix domain-containing protein" evidence="2">
    <location>
        <begin position="23"/>
        <end position="660"/>
    </location>
</feature>
<accession>A0ABW2KZ16</accession>
<name>A0ABW2KZ16_9PROT</name>
<dbReference type="SUPFAM" id="SSF51126">
    <property type="entry name" value="Pectin lyase-like"/>
    <property type="match status" value="1"/>
</dbReference>
<evidence type="ECO:0000256" key="2">
    <source>
        <dbReference type="SAM" id="SignalP"/>
    </source>
</evidence>
<dbReference type="InterPro" id="IPR012334">
    <property type="entry name" value="Pectin_lyas_fold"/>
</dbReference>
<dbReference type="InterPro" id="IPR011050">
    <property type="entry name" value="Pectin_lyase_fold/virulence"/>
</dbReference>
<keyword evidence="2" id="KW-0732">Signal</keyword>
<feature type="region of interest" description="Disordered" evidence="1">
    <location>
        <begin position="118"/>
        <end position="149"/>
    </location>
</feature>
<organism evidence="3 4">
    <name type="scientific">Rhodocista pekingensis</name>
    <dbReference type="NCBI Taxonomy" id="201185"/>
    <lineage>
        <taxon>Bacteria</taxon>
        <taxon>Pseudomonadati</taxon>
        <taxon>Pseudomonadota</taxon>
        <taxon>Alphaproteobacteria</taxon>
        <taxon>Rhodospirillales</taxon>
        <taxon>Azospirillaceae</taxon>
        <taxon>Rhodocista</taxon>
    </lineage>
</organism>
<proteinExistence type="predicted"/>
<evidence type="ECO:0000256" key="1">
    <source>
        <dbReference type="SAM" id="MobiDB-lite"/>
    </source>
</evidence>
<evidence type="ECO:0008006" key="5">
    <source>
        <dbReference type="Google" id="ProtNLM"/>
    </source>
</evidence>
<dbReference type="EMBL" id="JBHTCM010000028">
    <property type="protein sequence ID" value="MFC7335317.1"/>
    <property type="molecule type" value="Genomic_DNA"/>
</dbReference>
<dbReference type="RefSeq" id="WP_377360864.1">
    <property type="nucleotide sequence ID" value="NZ_JBHTCM010000028.1"/>
</dbReference>
<sequence length="660" mass="70797">MTACVRTILALLLCVAAVPARAEPPDLSALLAHRPAPGHWAEIPATSARSVLLPRDQAPLDGGVMGSDAAIDAYSGAAWDGGRFWYFHGGGHTDYSGNEVYRFDLERLAWERLTMPTALAPDPTDPPCPRQLATDTAGRPADPAAPRSTHTYDGMAVIDGILYVAGSYGYSYCPDNAVHRFDPATRRWSTVVADRQSPGEIKSAYDPVAKRWYLIGWTRLVALDVPGGRLHPVAELPWLGAGSAVLAPDRGELFLLAGSSLLAVDLSSGAVRSVIAQLPGYLNVAGGLVYRAGLLWLWSGDRRMHSIDPETGSVRDHTPEDGPPPQSHVYSRFFHLPAADIFVAYPRAAGNVWLYRPDGGDGRDPTFFSPARAAAEAAPGSVIEIPPGTYYEPMVITADGVTVRARTPGTVRFRRAVAESKATIVVKASGVTLEDLSVAEVAVGGNGACVRFNERGRDLVIRRLDCADAEMGVLITGERGDTLIEDSRFDRIGRPGADLGHNIYSSCDHLGGCPERLVVRSSSFTGERNEGHYIKSRARRTVLEGNTLDGRGATYSRLIDIPQGGVIGITGNTLYHDRGGNSDAIGLALEIRDPRAPEHAENRAEIAGNRIVSSHPKGVLVTNRLGGPLHLHDNTQTGLRAWVQDTGGRGPVRVEDAPPR</sequence>
<dbReference type="Gene3D" id="2.160.20.10">
    <property type="entry name" value="Single-stranded right-handed beta-helix, Pectin lyase-like"/>
    <property type="match status" value="1"/>
</dbReference>
<gene>
    <name evidence="3" type="ORF">ACFQPS_19270</name>
</gene>
<comment type="caution">
    <text evidence="3">The sequence shown here is derived from an EMBL/GenBank/DDBJ whole genome shotgun (WGS) entry which is preliminary data.</text>
</comment>
<dbReference type="Proteomes" id="UP001596456">
    <property type="component" value="Unassembled WGS sequence"/>
</dbReference>
<keyword evidence="4" id="KW-1185">Reference proteome</keyword>
<reference evidence="4" key="1">
    <citation type="journal article" date="2019" name="Int. J. Syst. Evol. Microbiol.">
        <title>The Global Catalogue of Microorganisms (GCM) 10K type strain sequencing project: providing services to taxonomists for standard genome sequencing and annotation.</title>
        <authorList>
            <consortium name="The Broad Institute Genomics Platform"/>
            <consortium name="The Broad Institute Genome Sequencing Center for Infectious Disease"/>
            <person name="Wu L."/>
            <person name="Ma J."/>
        </authorList>
    </citation>
    <scope>NUCLEOTIDE SEQUENCE [LARGE SCALE GENOMIC DNA]</scope>
    <source>
        <strain evidence="4">CGMCC 1.16275</strain>
    </source>
</reference>
<dbReference type="InterPro" id="IPR015915">
    <property type="entry name" value="Kelch-typ_b-propeller"/>
</dbReference>
<protein>
    <recommendedName>
        <fullName evidence="5">Right handed beta helix domain-containing protein</fullName>
    </recommendedName>
</protein>
<dbReference type="InterPro" id="IPR011043">
    <property type="entry name" value="Gal_Oxase/kelch_b-propeller"/>
</dbReference>
<evidence type="ECO:0000313" key="3">
    <source>
        <dbReference type="EMBL" id="MFC7335317.1"/>
    </source>
</evidence>
<dbReference type="SUPFAM" id="SSF50965">
    <property type="entry name" value="Galactose oxidase, central domain"/>
    <property type="match status" value="1"/>
</dbReference>